<dbReference type="EMBL" id="LR797455">
    <property type="protein sequence ID" value="CAB4217422.1"/>
    <property type="molecule type" value="Genomic_DNA"/>
</dbReference>
<gene>
    <name evidence="4" type="ORF">UFOVP1032_28</name>
    <name evidence="5" type="ORF">UFOVP1125_96</name>
    <name evidence="6" type="ORF">UFOVP1173_42</name>
    <name evidence="7" type="ORF">UFOVP1241_112</name>
    <name evidence="8" type="ORF">UFOVP1491_28</name>
    <name evidence="9" type="ORF">UFOVP1579_28</name>
    <name evidence="1" type="ORF">UFOVP485_93</name>
    <name evidence="2" type="ORF">UFOVP575_45</name>
    <name evidence="3" type="ORF">UFOVP963_115</name>
</gene>
<protein>
    <submittedName>
        <fullName evidence="1">Uncharacterized protein</fullName>
    </submittedName>
</protein>
<dbReference type="EMBL" id="LR796915">
    <property type="protein sequence ID" value="CAB4175082.1"/>
    <property type="molecule type" value="Genomic_DNA"/>
</dbReference>
<evidence type="ECO:0000313" key="9">
    <source>
        <dbReference type="EMBL" id="CAB5231152.1"/>
    </source>
</evidence>
<dbReference type="EMBL" id="LR797188">
    <property type="protein sequence ID" value="CAB4192863.1"/>
    <property type="molecule type" value="Genomic_DNA"/>
</dbReference>
<evidence type="ECO:0000313" key="3">
    <source>
        <dbReference type="EMBL" id="CAB4175082.1"/>
    </source>
</evidence>
<dbReference type="EMBL" id="LR797131">
    <property type="protein sequence ID" value="CAB4188933.1"/>
    <property type="molecule type" value="Genomic_DNA"/>
</dbReference>
<accession>A0A6J5MH87</accession>
<proteinExistence type="predicted"/>
<dbReference type="EMBL" id="LR797080">
    <property type="protein sequence ID" value="CAB4185724.1"/>
    <property type="molecule type" value="Genomic_DNA"/>
</dbReference>
<evidence type="ECO:0000313" key="6">
    <source>
        <dbReference type="EMBL" id="CAB4188933.1"/>
    </source>
</evidence>
<evidence type="ECO:0000313" key="5">
    <source>
        <dbReference type="EMBL" id="CAB4185724.1"/>
    </source>
</evidence>
<evidence type="ECO:0000313" key="2">
    <source>
        <dbReference type="EMBL" id="CAB4150891.1"/>
    </source>
</evidence>
<evidence type="ECO:0000313" key="7">
    <source>
        <dbReference type="EMBL" id="CAB4192863.1"/>
    </source>
</evidence>
<organism evidence="1">
    <name type="scientific">uncultured Caudovirales phage</name>
    <dbReference type="NCBI Taxonomy" id="2100421"/>
    <lineage>
        <taxon>Viruses</taxon>
        <taxon>Duplodnaviria</taxon>
        <taxon>Heunggongvirae</taxon>
        <taxon>Uroviricota</taxon>
        <taxon>Caudoviricetes</taxon>
        <taxon>Peduoviridae</taxon>
        <taxon>Maltschvirus</taxon>
        <taxon>Maltschvirus maltsch</taxon>
    </lineage>
</organism>
<evidence type="ECO:0000313" key="8">
    <source>
        <dbReference type="EMBL" id="CAB4217422.1"/>
    </source>
</evidence>
<evidence type="ECO:0000313" key="4">
    <source>
        <dbReference type="EMBL" id="CAB4179634.1"/>
    </source>
</evidence>
<dbReference type="EMBL" id="LR796551">
    <property type="protein sequence ID" value="CAB4150891.1"/>
    <property type="molecule type" value="Genomic_DNA"/>
</dbReference>
<dbReference type="EMBL" id="LR796983">
    <property type="protein sequence ID" value="CAB4179634.1"/>
    <property type="molecule type" value="Genomic_DNA"/>
</dbReference>
<dbReference type="EMBL" id="LR796457">
    <property type="protein sequence ID" value="CAB4145978.1"/>
    <property type="molecule type" value="Genomic_DNA"/>
</dbReference>
<reference evidence="1" key="1">
    <citation type="submission" date="2020-04" db="EMBL/GenBank/DDBJ databases">
        <authorList>
            <person name="Chiriac C."/>
            <person name="Salcher M."/>
            <person name="Ghai R."/>
            <person name="Kavagutti S V."/>
        </authorList>
    </citation>
    <scope>NUCLEOTIDE SEQUENCE</scope>
</reference>
<name>A0A6J5MH87_9CAUD</name>
<evidence type="ECO:0000313" key="1">
    <source>
        <dbReference type="EMBL" id="CAB4145978.1"/>
    </source>
</evidence>
<dbReference type="EMBL" id="LR798431">
    <property type="protein sequence ID" value="CAB5231152.1"/>
    <property type="molecule type" value="Genomic_DNA"/>
</dbReference>
<sequence>MANMETALRYRDPETAEPHMTKLTIQQLEKIKCDYCDNTMDSYACPNYIQDNEAVCSECCYCHEEE</sequence>